<dbReference type="RefSeq" id="WP_075691735.1">
    <property type="nucleotide sequence ID" value="NZ_CP009248.1"/>
</dbReference>
<dbReference type="KEGG" id="csph:CSPHI_04885"/>
<dbReference type="STRING" id="1437874.CSPHI_04885"/>
<evidence type="ECO:0000313" key="3">
    <source>
        <dbReference type="Proteomes" id="UP000185469"/>
    </source>
</evidence>
<dbReference type="EMBL" id="CP009248">
    <property type="protein sequence ID" value="APT90484.1"/>
    <property type="molecule type" value="Genomic_DNA"/>
</dbReference>
<reference evidence="2 3" key="1">
    <citation type="submission" date="2014-08" db="EMBL/GenBank/DDBJ databases">
        <title>Complete genome sequence of Corynebacterium sphenisci CECT 5990(T) (=DSM 44792(T)), isolated from healthy wild penguins.</title>
        <authorList>
            <person name="Ruckert C."/>
            <person name="Albersmeier A."/>
            <person name="Winkler A."/>
            <person name="Kalinowski J."/>
        </authorList>
    </citation>
    <scope>NUCLEOTIDE SEQUENCE [LARGE SCALE GENOMIC DNA]</scope>
    <source>
        <strain evidence="2 3">DSM 44792</strain>
    </source>
</reference>
<organism evidence="2 3">
    <name type="scientific">Corynebacterium sphenisci DSM 44792</name>
    <dbReference type="NCBI Taxonomy" id="1437874"/>
    <lineage>
        <taxon>Bacteria</taxon>
        <taxon>Bacillati</taxon>
        <taxon>Actinomycetota</taxon>
        <taxon>Actinomycetes</taxon>
        <taxon>Mycobacteriales</taxon>
        <taxon>Corynebacteriaceae</taxon>
        <taxon>Corynebacterium</taxon>
    </lineage>
</organism>
<keyword evidence="3" id="KW-1185">Reference proteome</keyword>
<name>A0A1L7CXB1_9CORY</name>
<proteinExistence type="predicted"/>
<dbReference type="OrthoDB" id="9762066at2"/>
<evidence type="ECO:0000313" key="2">
    <source>
        <dbReference type="EMBL" id="APT90484.1"/>
    </source>
</evidence>
<feature type="region of interest" description="Disordered" evidence="1">
    <location>
        <begin position="1"/>
        <end position="22"/>
    </location>
</feature>
<evidence type="ECO:0000256" key="1">
    <source>
        <dbReference type="SAM" id="MobiDB-lite"/>
    </source>
</evidence>
<accession>A0A1L7CXB1</accession>
<dbReference type="AlphaFoldDB" id="A0A1L7CXB1"/>
<dbReference type="Proteomes" id="UP000185469">
    <property type="component" value="Chromosome"/>
</dbReference>
<sequence>MTALLTWQEPTRPPAAPRPRRRDPHLLATYRGVASALAGQPGRWALIDVSQIGPIDTPGAWESRCTHLLVGVRTHLTARGLHLQSHTEGDGLTRRLYVRIITAEEQQ</sequence>
<gene>
    <name evidence="2" type="ORF">CSPHI_04885</name>
</gene>
<protein>
    <submittedName>
        <fullName evidence="2">Uncharacterized protein</fullName>
    </submittedName>
</protein>